<dbReference type="AlphaFoldDB" id="A0A212QMY8"/>
<evidence type="ECO:0000313" key="2">
    <source>
        <dbReference type="Proteomes" id="UP000197065"/>
    </source>
</evidence>
<dbReference type="EMBL" id="FYEH01000002">
    <property type="protein sequence ID" value="SNB60742.1"/>
    <property type="molecule type" value="Genomic_DNA"/>
</dbReference>
<gene>
    <name evidence="1" type="ORF">SAMN07250955_10242</name>
</gene>
<reference evidence="1 2" key="1">
    <citation type="submission" date="2017-06" db="EMBL/GenBank/DDBJ databases">
        <authorList>
            <person name="Kim H.J."/>
            <person name="Triplett B.A."/>
        </authorList>
    </citation>
    <scope>NUCLEOTIDE SEQUENCE [LARGE SCALE GENOMIC DNA]</scope>
    <source>
        <strain evidence="1 2">B29T1</strain>
    </source>
</reference>
<organism evidence="1 2">
    <name type="scientific">Arboricoccus pini</name>
    <dbReference type="NCBI Taxonomy" id="1963835"/>
    <lineage>
        <taxon>Bacteria</taxon>
        <taxon>Pseudomonadati</taxon>
        <taxon>Pseudomonadota</taxon>
        <taxon>Alphaproteobacteria</taxon>
        <taxon>Geminicoccales</taxon>
        <taxon>Geminicoccaceae</taxon>
        <taxon>Arboricoccus</taxon>
    </lineage>
</organism>
<proteinExistence type="predicted"/>
<accession>A0A212QMY8</accession>
<protein>
    <submittedName>
        <fullName evidence="1">Uncharacterized protein</fullName>
    </submittedName>
</protein>
<evidence type="ECO:0000313" key="1">
    <source>
        <dbReference type="EMBL" id="SNB60742.1"/>
    </source>
</evidence>
<sequence length="34" mass="3620">MPEMIAVRAILDGSNDNQGIKPCMDVGFVVNEVG</sequence>
<dbReference type="Proteomes" id="UP000197065">
    <property type="component" value="Unassembled WGS sequence"/>
</dbReference>
<name>A0A212QMY8_9PROT</name>
<keyword evidence="2" id="KW-1185">Reference proteome</keyword>